<accession>A0ABW0VBP6</accession>
<keyword evidence="2" id="KW-1185">Reference proteome</keyword>
<protein>
    <submittedName>
        <fullName evidence="1">Uncharacterized protein</fullName>
    </submittedName>
</protein>
<organism evidence="1 2">
    <name type="scientific">Kitasatospora cinereorecta</name>
    <dbReference type="NCBI Taxonomy" id="285560"/>
    <lineage>
        <taxon>Bacteria</taxon>
        <taxon>Bacillati</taxon>
        <taxon>Actinomycetota</taxon>
        <taxon>Actinomycetes</taxon>
        <taxon>Kitasatosporales</taxon>
        <taxon>Streptomycetaceae</taxon>
        <taxon>Kitasatospora</taxon>
    </lineage>
</organism>
<sequence>MTRPEQPECTGCGMTDLNFVWAAAAGWRLILGRLRCRPCASGFPAWMHRTF</sequence>
<evidence type="ECO:0000313" key="1">
    <source>
        <dbReference type="EMBL" id="MFC5643101.1"/>
    </source>
</evidence>
<reference evidence="2" key="1">
    <citation type="journal article" date="2019" name="Int. J. Syst. Evol. Microbiol.">
        <title>The Global Catalogue of Microorganisms (GCM) 10K type strain sequencing project: providing services to taxonomists for standard genome sequencing and annotation.</title>
        <authorList>
            <consortium name="The Broad Institute Genomics Platform"/>
            <consortium name="The Broad Institute Genome Sequencing Center for Infectious Disease"/>
            <person name="Wu L."/>
            <person name="Ma J."/>
        </authorList>
    </citation>
    <scope>NUCLEOTIDE SEQUENCE [LARGE SCALE GENOMIC DNA]</scope>
    <source>
        <strain evidence="2">CGMCC 4.1622</strain>
    </source>
</reference>
<evidence type="ECO:0000313" key="2">
    <source>
        <dbReference type="Proteomes" id="UP001596066"/>
    </source>
</evidence>
<proteinExistence type="predicted"/>
<dbReference type="Proteomes" id="UP001596066">
    <property type="component" value="Unassembled WGS sequence"/>
</dbReference>
<name>A0ABW0VBP6_9ACTN</name>
<gene>
    <name evidence="1" type="ORF">ACFPZF_17265</name>
</gene>
<dbReference type="EMBL" id="JBHSOC010000027">
    <property type="protein sequence ID" value="MFC5643101.1"/>
    <property type="molecule type" value="Genomic_DNA"/>
</dbReference>
<comment type="caution">
    <text evidence="1">The sequence shown here is derived from an EMBL/GenBank/DDBJ whole genome shotgun (WGS) entry which is preliminary data.</text>
</comment>
<dbReference type="RefSeq" id="WP_380198527.1">
    <property type="nucleotide sequence ID" value="NZ_JBHSOC010000027.1"/>
</dbReference>